<reference evidence="2" key="1">
    <citation type="journal article" date="2019" name="Int. J. Syst. Evol. Microbiol.">
        <title>The Global Catalogue of Microorganisms (GCM) 10K type strain sequencing project: providing services to taxonomists for standard genome sequencing and annotation.</title>
        <authorList>
            <consortium name="The Broad Institute Genomics Platform"/>
            <consortium name="The Broad Institute Genome Sequencing Center for Infectious Disease"/>
            <person name="Wu L."/>
            <person name="Ma J."/>
        </authorList>
    </citation>
    <scope>NUCLEOTIDE SEQUENCE [LARGE SCALE GENOMIC DNA]</scope>
    <source>
        <strain evidence="2">JCM 17925</strain>
    </source>
</reference>
<name>A0ABP8JQ91_9BACT</name>
<gene>
    <name evidence="1" type="ORF">GCM10023187_00430</name>
</gene>
<organism evidence="1 2">
    <name type="scientific">Nibrella viscosa</name>
    <dbReference type="NCBI Taxonomy" id="1084524"/>
    <lineage>
        <taxon>Bacteria</taxon>
        <taxon>Pseudomonadati</taxon>
        <taxon>Bacteroidota</taxon>
        <taxon>Cytophagia</taxon>
        <taxon>Cytophagales</taxon>
        <taxon>Spirosomataceae</taxon>
        <taxon>Nibrella</taxon>
    </lineage>
</organism>
<proteinExistence type="predicted"/>
<protein>
    <submittedName>
        <fullName evidence="1">Uncharacterized protein</fullName>
    </submittedName>
</protein>
<accession>A0ABP8JQ91</accession>
<keyword evidence="2" id="KW-1185">Reference proteome</keyword>
<dbReference type="Proteomes" id="UP001500936">
    <property type="component" value="Unassembled WGS sequence"/>
</dbReference>
<evidence type="ECO:0000313" key="1">
    <source>
        <dbReference type="EMBL" id="GAA4394518.1"/>
    </source>
</evidence>
<dbReference type="RefSeq" id="WP_345262720.1">
    <property type="nucleotide sequence ID" value="NZ_BAABHB010000001.1"/>
</dbReference>
<dbReference type="EMBL" id="BAABHB010000001">
    <property type="protein sequence ID" value="GAA4394518.1"/>
    <property type="molecule type" value="Genomic_DNA"/>
</dbReference>
<comment type="caution">
    <text evidence="1">The sequence shown here is derived from an EMBL/GenBank/DDBJ whole genome shotgun (WGS) entry which is preliminary data.</text>
</comment>
<evidence type="ECO:0000313" key="2">
    <source>
        <dbReference type="Proteomes" id="UP001500936"/>
    </source>
</evidence>
<sequence>MAVHRSCTGLNRVAFLLPVLLLLMAIVQAKWAIRKRGVQLVNYRDVLGKTPIPEYSQKR</sequence>